<reference evidence="2" key="1">
    <citation type="submission" date="2018-02" db="EMBL/GenBank/DDBJ databases">
        <title>Rhizophora mucronata_Transcriptome.</title>
        <authorList>
            <person name="Meera S.P."/>
            <person name="Sreeshan A."/>
            <person name="Augustine A."/>
        </authorList>
    </citation>
    <scope>NUCLEOTIDE SEQUENCE</scope>
    <source>
        <tissue evidence="2">Leaf</tissue>
    </source>
</reference>
<name>A0A2P2QRP5_RHIMU</name>
<dbReference type="PROSITE" id="PS51257">
    <property type="entry name" value="PROKAR_LIPOPROTEIN"/>
    <property type="match status" value="1"/>
</dbReference>
<evidence type="ECO:0000313" key="2">
    <source>
        <dbReference type="EMBL" id="MBX69554.1"/>
    </source>
</evidence>
<evidence type="ECO:0000256" key="1">
    <source>
        <dbReference type="SAM" id="MobiDB-lite"/>
    </source>
</evidence>
<sequence>MSVEDGRQMQDSADAEGDSTGRIPAVVVGASACTVGDAGVSTCSVGDAGASTCIVGDAGATGVTRATGAAG</sequence>
<dbReference type="EMBL" id="GGEC01089070">
    <property type="protein sequence ID" value="MBX69554.1"/>
    <property type="molecule type" value="Transcribed_RNA"/>
</dbReference>
<dbReference type="AlphaFoldDB" id="A0A2P2QRP5"/>
<accession>A0A2P2QRP5</accession>
<protein>
    <submittedName>
        <fullName evidence="2">Non-specific lipid-transfer protein-like protein At2g13820</fullName>
    </submittedName>
</protein>
<feature type="region of interest" description="Disordered" evidence="1">
    <location>
        <begin position="1"/>
        <end position="21"/>
    </location>
</feature>
<proteinExistence type="predicted"/>
<organism evidence="2">
    <name type="scientific">Rhizophora mucronata</name>
    <name type="common">Asiatic mangrove</name>
    <dbReference type="NCBI Taxonomy" id="61149"/>
    <lineage>
        <taxon>Eukaryota</taxon>
        <taxon>Viridiplantae</taxon>
        <taxon>Streptophyta</taxon>
        <taxon>Embryophyta</taxon>
        <taxon>Tracheophyta</taxon>
        <taxon>Spermatophyta</taxon>
        <taxon>Magnoliopsida</taxon>
        <taxon>eudicotyledons</taxon>
        <taxon>Gunneridae</taxon>
        <taxon>Pentapetalae</taxon>
        <taxon>rosids</taxon>
        <taxon>fabids</taxon>
        <taxon>Malpighiales</taxon>
        <taxon>Rhizophoraceae</taxon>
        <taxon>Rhizophora</taxon>
    </lineage>
</organism>